<evidence type="ECO:0000256" key="1">
    <source>
        <dbReference type="SAM" id="MobiDB-lite"/>
    </source>
</evidence>
<gene>
    <name evidence="2" type="ORF">FRC0190_02174</name>
</gene>
<dbReference type="AlphaFoldDB" id="A0A6I8MEV2"/>
<protein>
    <submittedName>
        <fullName evidence="2">Uncharacterized protein</fullName>
    </submittedName>
</protein>
<name>A0A6I8MEV2_9CORY</name>
<dbReference type="KEGG" id="crf:FRC0190_02174"/>
<evidence type="ECO:0000313" key="3">
    <source>
        <dbReference type="Proteomes" id="UP000423525"/>
    </source>
</evidence>
<sequence length="181" mass="20586">MGTQPYMHSLEAFLDSTGSPTSTKRSTHHASPTMRHGFTYATSATRLHHNPLSGSATSLRHPITWLLPTKIPRTSPPTTQKHDQKISGWLVPLIHHWAHIHGYQNINWLSIDYACRPRLYIPTHPGKISLTQEPLVIRRKSFPLFIRYSCLHSHSHTLHTIKSPRCFTAVHDAPTQPTKKC</sequence>
<evidence type="ECO:0000313" key="2">
    <source>
        <dbReference type="EMBL" id="VZH86254.1"/>
    </source>
</evidence>
<dbReference type="EMBL" id="LR738855">
    <property type="protein sequence ID" value="VZH86254.1"/>
    <property type="molecule type" value="Genomic_DNA"/>
</dbReference>
<dbReference type="Proteomes" id="UP000423525">
    <property type="component" value="Chromosome"/>
</dbReference>
<proteinExistence type="predicted"/>
<reference evidence="2 3" key="1">
    <citation type="submission" date="2019-11" db="EMBL/GenBank/DDBJ databases">
        <authorList>
            <person name="Brisse S."/>
        </authorList>
    </citation>
    <scope>NUCLEOTIDE SEQUENCE [LARGE SCALE GENOMIC DNA]</scope>
    <source>
        <strain evidence="2">FRC0190</strain>
    </source>
</reference>
<feature type="region of interest" description="Disordered" evidence="1">
    <location>
        <begin position="14"/>
        <end position="33"/>
    </location>
</feature>
<accession>A0A6I8MEV2</accession>
<organism evidence="2 3">
    <name type="scientific">Corynebacterium rouxii</name>
    <dbReference type="NCBI Taxonomy" id="2719119"/>
    <lineage>
        <taxon>Bacteria</taxon>
        <taxon>Bacillati</taxon>
        <taxon>Actinomycetota</taxon>
        <taxon>Actinomycetes</taxon>
        <taxon>Mycobacteriales</taxon>
        <taxon>Corynebacteriaceae</taxon>
        <taxon>Corynebacterium</taxon>
    </lineage>
</organism>